<evidence type="ECO:0000313" key="1">
    <source>
        <dbReference type="EMBL" id="KIH51056.1"/>
    </source>
</evidence>
<proteinExistence type="predicted"/>
<organism evidence="1 2">
    <name type="scientific">Ancylostoma duodenale</name>
    <dbReference type="NCBI Taxonomy" id="51022"/>
    <lineage>
        <taxon>Eukaryota</taxon>
        <taxon>Metazoa</taxon>
        <taxon>Ecdysozoa</taxon>
        <taxon>Nematoda</taxon>
        <taxon>Chromadorea</taxon>
        <taxon>Rhabditida</taxon>
        <taxon>Rhabditina</taxon>
        <taxon>Rhabditomorpha</taxon>
        <taxon>Strongyloidea</taxon>
        <taxon>Ancylostomatidae</taxon>
        <taxon>Ancylostomatinae</taxon>
        <taxon>Ancylostoma</taxon>
    </lineage>
</organism>
<protein>
    <submittedName>
        <fullName evidence="1">Uncharacterized protein</fullName>
    </submittedName>
</protein>
<dbReference type="AlphaFoldDB" id="A0A0C2G1X2"/>
<evidence type="ECO:0000313" key="2">
    <source>
        <dbReference type="Proteomes" id="UP000054047"/>
    </source>
</evidence>
<dbReference type="Proteomes" id="UP000054047">
    <property type="component" value="Unassembled WGS sequence"/>
</dbReference>
<name>A0A0C2G1X2_9BILA</name>
<reference evidence="1 2" key="1">
    <citation type="submission" date="2013-12" db="EMBL/GenBank/DDBJ databases">
        <title>Draft genome of the parsitic nematode Ancylostoma duodenale.</title>
        <authorList>
            <person name="Mitreva M."/>
        </authorList>
    </citation>
    <scope>NUCLEOTIDE SEQUENCE [LARGE SCALE GENOMIC DNA]</scope>
    <source>
        <strain evidence="1 2">Zhejiang</strain>
    </source>
</reference>
<accession>A0A0C2G1X2</accession>
<sequence length="113" mass="12566">MEFLICLSYVTYVKTSIHRAVMNTSSAINLMRPHTANFLGVGVIIHRLIIPDELTCDTSLTKCLQSRQPFIGASLGWSIETEKLGSQKQYVAVCDYCARDFTLGRVSSIFDAS</sequence>
<keyword evidence="2" id="KW-1185">Reference proteome</keyword>
<gene>
    <name evidence="1" type="ORF">ANCDUO_18860</name>
</gene>
<dbReference type="EMBL" id="KN747791">
    <property type="protein sequence ID" value="KIH51056.1"/>
    <property type="molecule type" value="Genomic_DNA"/>
</dbReference>